<accession>A9D6I0</accession>
<dbReference type="AlphaFoldDB" id="A9D6I0"/>
<dbReference type="Proteomes" id="UP000004291">
    <property type="component" value="Chromosome"/>
</dbReference>
<dbReference type="HOGENOM" id="CLU_2422932_0_0_5"/>
<reference evidence="2 3" key="1">
    <citation type="submission" date="2007-10" db="EMBL/GenBank/DDBJ databases">
        <authorList>
            <person name="Wagner-Dobler I."/>
            <person name="Ferriera S."/>
            <person name="Johnson J."/>
            <person name="Kravitz S."/>
            <person name="Beeson K."/>
            <person name="Sutton G."/>
            <person name="Rogers Y.-H."/>
            <person name="Friedman R."/>
            <person name="Frazier M."/>
            <person name="Venter J.C."/>
        </authorList>
    </citation>
    <scope>NUCLEOTIDE SEQUENCE [LARGE SCALE GENOMIC DNA]</scope>
    <source>
        <strain evidence="2 3">DFL-43</strain>
    </source>
</reference>
<dbReference type="EMBL" id="ABIA03000002">
    <property type="protein sequence ID" value="EDQ33509.1"/>
    <property type="molecule type" value="Genomic_DNA"/>
</dbReference>
<dbReference type="OrthoDB" id="8479738at2"/>
<evidence type="ECO:0000313" key="3">
    <source>
        <dbReference type="Proteomes" id="UP000004291"/>
    </source>
</evidence>
<dbReference type="RefSeq" id="WP_007197724.1">
    <property type="nucleotide sequence ID" value="NZ_CM002917.1"/>
</dbReference>
<feature type="transmembrane region" description="Helical" evidence="1">
    <location>
        <begin position="54"/>
        <end position="71"/>
    </location>
</feature>
<comment type="caution">
    <text evidence="2">The sequence shown here is derived from an EMBL/GenBank/DDBJ whole genome shotgun (WGS) entry which is preliminary data.</text>
</comment>
<proteinExistence type="predicted"/>
<keyword evidence="1" id="KW-0472">Membrane</keyword>
<feature type="transmembrane region" description="Helical" evidence="1">
    <location>
        <begin position="28"/>
        <end position="47"/>
    </location>
</feature>
<protein>
    <submittedName>
        <fullName evidence="2">Uncharacterized protein</fullName>
    </submittedName>
</protein>
<organism evidence="2 3">
    <name type="scientific">Hoeflea phototrophica (strain DSM 17068 / NCIMB 14078 / DFL-43)</name>
    <dbReference type="NCBI Taxonomy" id="411684"/>
    <lineage>
        <taxon>Bacteria</taxon>
        <taxon>Pseudomonadati</taxon>
        <taxon>Pseudomonadota</taxon>
        <taxon>Alphaproteobacteria</taxon>
        <taxon>Hyphomicrobiales</taxon>
        <taxon>Rhizobiaceae</taxon>
        <taxon>Hoeflea</taxon>
    </lineage>
</organism>
<keyword evidence="1" id="KW-1133">Transmembrane helix</keyword>
<evidence type="ECO:0000313" key="2">
    <source>
        <dbReference type="EMBL" id="EDQ33509.1"/>
    </source>
</evidence>
<reference evidence="2 3" key="2">
    <citation type="submission" date="2012-06" db="EMBL/GenBank/DDBJ databases">
        <authorList>
            <person name="Fiebig A."/>
        </authorList>
    </citation>
    <scope>NUCLEOTIDE SEQUENCE [LARGE SCALE GENOMIC DNA]</scope>
    <source>
        <strain evidence="2 3">DFL-43</strain>
    </source>
</reference>
<evidence type="ECO:0000256" key="1">
    <source>
        <dbReference type="SAM" id="Phobius"/>
    </source>
</evidence>
<keyword evidence="1" id="KW-0812">Transmembrane</keyword>
<sequence length="91" mass="9867">MALAIPAYLAIIGFLGWCAWRGGETEKLMFVVNLALLWISAIWLFGYPALIGPAVLAAASYLLFLVILTSSDLKVPVAATRRADARQDTDL</sequence>
<name>A9D6I0_HOEPD</name>
<keyword evidence="3" id="KW-1185">Reference proteome</keyword>
<gene>
    <name evidence="2" type="ORF">HPDFL43_09742</name>
</gene>